<proteinExistence type="predicted"/>
<reference evidence="2" key="1">
    <citation type="journal article" date="2023" name="Science">
        <title>Genome structures resolve the early diversification of teleost fishes.</title>
        <authorList>
            <person name="Parey E."/>
            <person name="Louis A."/>
            <person name="Montfort J."/>
            <person name="Bouchez O."/>
            <person name="Roques C."/>
            <person name="Iampietro C."/>
            <person name="Lluch J."/>
            <person name="Castinel A."/>
            <person name="Donnadieu C."/>
            <person name="Desvignes T."/>
            <person name="Floi Bucao C."/>
            <person name="Jouanno E."/>
            <person name="Wen M."/>
            <person name="Mejri S."/>
            <person name="Dirks R."/>
            <person name="Jansen H."/>
            <person name="Henkel C."/>
            <person name="Chen W.J."/>
            <person name="Zahm M."/>
            <person name="Cabau C."/>
            <person name="Klopp C."/>
            <person name="Thompson A.W."/>
            <person name="Robinson-Rechavi M."/>
            <person name="Braasch I."/>
            <person name="Lecointre G."/>
            <person name="Bobe J."/>
            <person name="Postlethwait J.H."/>
            <person name="Berthelot C."/>
            <person name="Roest Crollius H."/>
            <person name="Guiguen Y."/>
        </authorList>
    </citation>
    <scope>NUCLEOTIDE SEQUENCE</scope>
    <source>
        <strain evidence="2">WJC10195</strain>
    </source>
</reference>
<sequence length="145" mass="15649">MVIRGGLGLERRTLSGFPLGSVAPQSSPEDDGLCSLSAADETSSVAGYTPRRLQAASHCQSPVLQPDTSAGDRDRDCARSMSVLSPQAWRRCFGSWLTTDGSSLSACERDSQMALQTSTASPRQRVRNRRSEASGTPRMEWRGNT</sequence>
<keyword evidence="3" id="KW-1185">Reference proteome</keyword>
<dbReference type="EMBL" id="JAINUF010000001">
    <property type="protein sequence ID" value="KAJ8382637.1"/>
    <property type="molecule type" value="Genomic_DNA"/>
</dbReference>
<feature type="compositionally biased region" description="Polar residues" evidence="1">
    <location>
        <begin position="57"/>
        <end position="68"/>
    </location>
</feature>
<dbReference type="AlphaFoldDB" id="A0A9Q1GGH4"/>
<dbReference type="Proteomes" id="UP001152622">
    <property type="component" value="Chromosome 1"/>
</dbReference>
<feature type="region of interest" description="Disordered" evidence="1">
    <location>
        <begin position="55"/>
        <end position="75"/>
    </location>
</feature>
<evidence type="ECO:0000256" key="1">
    <source>
        <dbReference type="SAM" id="MobiDB-lite"/>
    </source>
</evidence>
<name>A0A9Q1GGH4_SYNKA</name>
<gene>
    <name evidence="2" type="ORF">SKAU_G00034150</name>
</gene>
<feature type="region of interest" description="Disordered" evidence="1">
    <location>
        <begin position="17"/>
        <end position="38"/>
    </location>
</feature>
<feature type="compositionally biased region" description="Polar residues" evidence="1">
    <location>
        <begin position="113"/>
        <end position="122"/>
    </location>
</feature>
<organism evidence="2 3">
    <name type="scientific">Synaphobranchus kaupii</name>
    <name type="common">Kaup's arrowtooth eel</name>
    <dbReference type="NCBI Taxonomy" id="118154"/>
    <lineage>
        <taxon>Eukaryota</taxon>
        <taxon>Metazoa</taxon>
        <taxon>Chordata</taxon>
        <taxon>Craniata</taxon>
        <taxon>Vertebrata</taxon>
        <taxon>Euteleostomi</taxon>
        <taxon>Actinopterygii</taxon>
        <taxon>Neopterygii</taxon>
        <taxon>Teleostei</taxon>
        <taxon>Anguilliformes</taxon>
        <taxon>Synaphobranchidae</taxon>
        <taxon>Synaphobranchus</taxon>
    </lineage>
</organism>
<feature type="region of interest" description="Disordered" evidence="1">
    <location>
        <begin position="108"/>
        <end position="145"/>
    </location>
</feature>
<protein>
    <submittedName>
        <fullName evidence="2">Uncharacterized protein</fullName>
    </submittedName>
</protein>
<evidence type="ECO:0000313" key="3">
    <source>
        <dbReference type="Proteomes" id="UP001152622"/>
    </source>
</evidence>
<evidence type="ECO:0000313" key="2">
    <source>
        <dbReference type="EMBL" id="KAJ8382637.1"/>
    </source>
</evidence>
<accession>A0A9Q1GGH4</accession>
<comment type="caution">
    <text evidence="2">The sequence shown here is derived from an EMBL/GenBank/DDBJ whole genome shotgun (WGS) entry which is preliminary data.</text>
</comment>